<comment type="catalytic activity">
    <reaction evidence="1 10">
        <text>[protein]-peptidylproline (omega=180) = [protein]-peptidylproline (omega=0)</text>
        <dbReference type="Rhea" id="RHEA:16237"/>
        <dbReference type="Rhea" id="RHEA-COMP:10747"/>
        <dbReference type="Rhea" id="RHEA-COMP:10748"/>
        <dbReference type="ChEBI" id="CHEBI:83833"/>
        <dbReference type="ChEBI" id="CHEBI:83834"/>
        <dbReference type="EC" id="5.2.1.8"/>
    </reaction>
</comment>
<dbReference type="PANTHER" id="PTHR46222">
    <property type="entry name" value="PEPTIDYL-PROLYL CIS-TRANS ISOMERASE FKBP7/14"/>
    <property type="match status" value="1"/>
</dbReference>
<keyword evidence="9 10" id="KW-0413">Isomerase</keyword>
<sequence>MLLACSLLASGAAAAVTELKVEVYDGPKECEDADKLKKGEHVSMHYTGTIDKDSAAGTPGKQFDSSRGRGKTFDFQLGAGRVIQGWDKGLEGLCVGAKAVLTIPPDMGYGARGAGGDIPGGAALSFDVEVVSHSDEGPPEPNLFKDLDTDKDAKLTQEEVLAFFKQQGKEELPEGLWEKEDKDKDGFISWEEFGGPKGKSKDEL</sequence>
<dbReference type="InterPro" id="IPR046357">
    <property type="entry name" value="PPIase_dom_sf"/>
</dbReference>
<evidence type="ECO:0000256" key="1">
    <source>
        <dbReference type="ARBA" id="ARBA00000971"/>
    </source>
</evidence>
<dbReference type="Pfam" id="PF13499">
    <property type="entry name" value="EF-hand_7"/>
    <property type="match status" value="1"/>
</dbReference>
<evidence type="ECO:0000256" key="9">
    <source>
        <dbReference type="ARBA" id="ARBA00023235"/>
    </source>
</evidence>
<evidence type="ECO:0000313" key="14">
    <source>
        <dbReference type="EnsemblProtists" id="EOD16722"/>
    </source>
</evidence>
<dbReference type="OMA" id="ICHRKSK"/>
<reference evidence="15" key="1">
    <citation type="journal article" date="2013" name="Nature">
        <title>Pan genome of the phytoplankton Emiliania underpins its global distribution.</title>
        <authorList>
            <person name="Read B.A."/>
            <person name="Kegel J."/>
            <person name="Klute M.J."/>
            <person name="Kuo A."/>
            <person name="Lefebvre S.C."/>
            <person name="Maumus F."/>
            <person name="Mayer C."/>
            <person name="Miller J."/>
            <person name="Monier A."/>
            <person name="Salamov A."/>
            <person name="Young J."/>
            <person name="Aguilar M."/>
            <person name="Claverie J.M."/>
            <person name="Frickenhaus S."/>
            <person name="Gonzalez K."/>
            <person name="Herman E.K."/>
            <person name="Lin Y.C."/>
            <person name="Napier J."/>
            <person name="Ogata H."/>
            <person name="Sarno A.F."/>
            <person name="Shmutz J."/>
            <person name="Schroeder D."/>
            <person name="de Vargas C."/>
            <person name="Verret F."/>
            <person name="von Dassow P."/>
            <person name="Valentin K."/>
            <person name="Van de Peer Y."/>
            <person name="Wheeler G."/>
            <person name="Dacks J.B."/>
            <person name="Delwiche C.F."/>
            <person name="Dyhrman S.T."/>
            <person name="Glockner G."/>
            <person name="John U."/>
            <person name="Richards T."/>
            <person name="Worden A.Z."/>
            <person name="Zhang X."/>
            <person name="Grigoriev I.V."/>
            <person name="Allen A.E."/>
            <person name="Bidle K."/>
            <person name="Borodovsky M."/>
            <person name="Bowler C."/>
            <person name="Brownlee C."/>
            <person name="Cock J.M."/>
            <person name="Elias M."/>
            <person name="Gladyshev V.N."/>
            <person name="Groth M."/>
            <person name="Guda C."/>
            <person name="Hadaegh A."/>
            <person name="Iglesias-Rodriguez M.D."/>
            <person name="Jenkins J."/>
            <person name="Jones B.M."/>
            <person name="Lawson T."/>
            <person name="Leese F."/>
            <person name="Lindquist E."/>
            <person name="Lobanov A."/>
            <person name="Lomsadze A."/>
            <person name="Malik S.B."/>
            <person name="Marsh M.E."/>
            <person name="Mackinder L."/>
            <person name="Mock T."/>
            <person name="Mueller-Roeber B."/>
            <person name="Pagarete A."/>
            <person name="Parker M."/>
            <person name="Probert I."/>
            <person name="Quesneville H."/>
            <person name="Raines C."/>
            <person name="Rensing S.A."/>
            <person name="Riano-Pachon D.M."/>
            <person name="Richier S."/>
            <person name="Rokitta S."/>
            <person name="Shiraiwa Y."/>
            <person name="Soanes D.M."/>
            <person name="van der Giezen M."/>
            <person name="Wahlund T.M."/>
            <person name="Williams B."/>
            <person name="Wilson W."/>
            <person name="Wolfe G."/>
            <person name="Wurch L.L."/>
        </authorList>
    </citation>
    <scope>NUCLEOTIDE SEQUENCE</scope>
</reference>
<dbReference type="PaxDb" id="2903-EOD16057"/>
<dbReference type="PANTHER" id="PTHR46222:SF3">
    <property type="entry name" value="PEPTIDYLPROLYL ISOMERASE"/>
    <property type="match status" value="1"/>
</dbReference>
<evidence type="ECO:0000256" key="8">
    <source>
        <dbReference type="ARBA" id="ARBA00023180"/>
    </source>
</evidence>
<feature type="compositionally biased region" description="Basic and acidic residues" evidence="11">
    <location>
        <begin position="172"/>
        <end position="186"/>
    </location>
</feature>
<evidence type="ECO:0000256" key="3">
    <source>
        <dbReference type="ARBA" id="ARBA00022729"/>
    </source>
</evidence>
<keyword evidence="8" id="KW-0325">Glycoprotein</keyword>
<feature type="domain" description="EF-hand" evidence="13">
    <location>
        <begin position="142"/>
        <end position="170"/>
    </location>
</feature>
<organism evidence="14 15">
    <name type="scientific">Emiliania huxleyi (strain CCMP1516)</name>
    <dbReference type="NCBI Taxonomy" id="280463"/>
    <lineage>
        <taxon>Eukaryota</taxon>
        <taxon>Haptista</taxon>
        <taxon>Haptophyta</taxon>
        <taxon>Prymnesiophyceae</taxon>
        <taxon>Isochrysidales</taxon>
        <taxon>Noelaerhabdaceae</taxon>
        <taxon>Emiliania</taxon>
    </lineage>
</organism>
<dbReference type="GeneID" id="17262871"/>
<dbReference type="EnsemblProtists" id="EOD16722">
    <property type="protein sequence ID" value="EOD16722"/>
    <property type="gene ID" value="EMIHUDRAFT_445326"/>
</dbReference>
<dbReference type="HOGENOM" id="CLU_013615_5_0_1"/>
<dbReference type="GO" id="GO:0003755">
    <property type="term" value="F:peptidyl-prolyl cis-trans isomerase activity"/>
    <property type="evidence" value="ECO:0007669"/>
    <property type="project" value="UniProtKB-KW"/>
</dbReference>
<dbReference type="STRING" id="2903.R1C1S7"/>
<dbReference type="GeneID" id="17262162"/>
<keyword evidence="4" id="KW-0677">Repeat</keyword>
<dbReference type="KEGG" id="ehx:EMIHUDRAFT_427610"/>
<dbReference type="InterPro" id="IPR011992">
    <property type="entry name" value="EF-hand-dom_pair"/>
</dbReference>
<dbReference type="GO" id="GO:0005509">
    <property type="term" value="F:calcium ion binding"/>
    <property type="evidence" value="ECO:0007669"/>
    <property type="project" value="InterPro"/>
</dbReference>
<dbReference type="RefSeq" id="XP_005769151.1">
    <property type="nucleotide sequence ID" value="XM_005769094.1"/>
</dbReference>
<dbReference type="AlphaFoldDB" id="A0A0D3IZN7"/>
<dbReference type="Gene3D" id="1.10.238.10">
    <property type="entry name" value="EF-hand"/>
    <property type="match status" value="1"/>
</dbReference>
<feature type="region of interest" description="Disordered" evidence="11">
    <location>
        <begin position="172"/>
        <end position="204"/>
    </location>
</feature>
<dbReference type="PROSITE" id="PS50059">
    <property type="entry name" value="FKBP_PPIASE"/>
    <property type="match status" value="1"/>
</dbReference>
<dbReference type="SUPFAM" id="SSF54534">
    <property type="entry name" value="FKBP-like"/>
    <property type="match status" value="1"/>
</dbReference>
<evidence type="ECO:0000256" key="6">
    <source>
        <dbReference type="ARBA" id="ARBA00022837"/>
    </source>
</evidence>
<reference evidence="14" key="2">
    <citation type="submission" date="2024-10" db="UniProtKB">
        <authorList>
            <consortium name="EnsemblProtists"/>
        </authorList>
    </citation>
    <scope>IDENTIFICATION</scope>
</reference>
<dbReference type="SUPFAM" id="SSF47473">
    <property type="entry name" value="EF-hand"/>
    <property type="match status" value="1"/>
</dbReference>
<dbReference type="RefSeq" id="XP_005768486.1">
    <property type="nucleotide sequence ID" value="XM_005768429.1"/>
</dbReference>
<dbReference type="InterPro" id="IPR018247">
    <property type="entry name" value="EF_Hand_1_Ca_BS"/>
</dbReference>
<evidence type="ECO:0000256" key="2">
    <source>
        <dbReference type="ARBA" id="ARBA00013194"/>
    </source>
</evidence>
<dbReference type="EnsemblProtists" id="EOD16057">
    <property type="protein sequence ID" value="EOD16057"/>
    <property type="gene ID" value="EMIHUDRAFT_427610"/>
</dbReference>
<evidence type="ECO:0000313" key="15">
    <source>
        <dbReference type="Proteomes" id="UP000013827"/>
    </source>
</evidence>
<protein>
    <recommendedName>
        <fullName evidence="2 10">peptidylprolyl isomerase</fullName>
        <ecNumber evidence="2 10">5.2.1.8</ecNumber>
    </recommendedName>
</protein>
<keyword evidence="7 10" id="KW-0697">Rotamase</keyword>
<dbReference type="Proteomes" id="UP000013827">
    <property type="component" value="Unassembled WGS sequence"/>
</dbReference>
<dbReference type="FunFam" id="3.10.50.40:FF:000006">
    <property type="entry name" value="Peptidyl-prolyl cis-trans isomerase"/>
    <property type="match status" value="1"/>
</dbReference>
<evidence type="ECO:0000256" key="7">
    <source>
        <dbReference type="ARBA" id="ARBA00023110"/>
    </source>
</evidence>
<dbReference type="InterPro" id="IPR002048">
    <property type="entry name" value="EF_hand_dom"/>
</dbReference>
<dbReference type="Pfam" id="PF00254">
    <property type="entry name" value="FKBP_C"/>
    <property type="match status" value="1"/>
</dbReference>
<dbReference type="InterPro" id="IPR001179">
    <property type="entry name" value="PPIase_FKBP_dom"/>
</dbReference>
<dbReference type="GO" id="GO:0005783">
    <property type="term" value="C:endoplasmic reticulum"/>
    <property type="evidence" value="ECO:0007669"/>
    <property type="project" value="UniProtKB-ARBA"/>
</dbReference>
<dbReference type="InterPro" id="IPR052273">
    <property type="entry name" value="PPIase_FKBP"/>
</dbReference>
<dbReference type="PROSITE" id="PS00018">
    <property type="entry name" value="EF_HAND_1"/>
    <property type="match status" value="1"/>
</dbReference>
<dbReference type="KEGG" id="ehx:EMIHUDRAFT_445326"/>
<dbReference type="EC" id="5.2.1.8" evidence="2 10"/>
<evidence type="ECO:0000256" key="11">
    <source>
        <dbReference type="SAM" id="MobiDB-lite"/>
    </source>
</evidence>
<evidence type="ECO:0000256" key="5">
    <source>
        <dbReference type="ARBA" id="ARBA00022824"/>
    </source>
</evidence>
<evidence type="ECO:0000259" key="12">
    <source>
        <dbReference type="PROSITE" id="PS50059"/>
    </source>
</evidence>
<proteinExistence type="predicted"/>
<dbReference type="eggNOG" id="KOG0549">
    <property type="taxonomic scope" value="Eukaryota"/>
</dbReference>
<feature type="domain" description="PPIase FKBP-type" evidence="12">
    <location>
        <begin position="39"/>
        <end position="134"/>
    </location>
</feature>
<dbReference type="PROSITE" id="PS50222">
    <property type="entry name" value="EF_HAND_2"/>
    <property type="match status" value="1"/>
</dbReference>
<accession>A0A0D3IZN7</accession>
<keyword evidence="5" id="KW-0256">Endoplasmic reticulum</keyword>
<keyword evidence="6" id="KW-0106">Calcium</keyword>
<keyword evidence="3" id="KW-0732">Signal</keyword>
<name>A0A0D3IZN7_EMIH1</name>
<evidence type="ECO:0000259" key="13">
    <source>
        <dbReference type="PROSITE" id="PS50222"/>
    </source>
</evidence>
<keyword evidence="15" id="KW-1185">Reference proteome</keyword>
<dbReference type="Gene3D" id="3.10.50.40">
    <property type="match status" value="1"/>
</dbReference>
<evidence type="ECO:0000256" key="10">
    <source>
        <dbReference type="PROSITE-ProRule" id="PRU00277"/>
    </source>
</evidence>
<evidence type="ECO:0000256" key="4">
    <source>
        <dbReference type="ARBA" id="ARBA00022737"/>
    </source>
</evidence>